<comment type="subcellular location">
    <subcellularLocation>
        <location evidence="1">Periplasm</location>
    </subcellularLocation>
</comment>
<proteinExistence type="inferred from homology"/>
<dbReference type="InterPro" id="IPR050490">
    <property type="entry name" value="Bact_solute-bd_prot1"/>
</dbReference>
<dbReference type="InterPro" id="IPR006059">
    <property type="entry name" value="SBP"/>
</dbReference>
<feature type="transmembrane region" description="Helical" evidence="5">
    <location>
        <begin position="20"/>
        <end position="43"/>
    </location>
</feature>
<dbReference type="Gene3D" id="3.40.190.10">
    <property type="entry name" value="Periplasmic binding protein-like II"/>
    <property type="match status" value="2"/>
</dbReference>
<dbReference type="PANTHER" id="PTHR43649">
    <property type="entry name" value="ARABINOSE-BINDING PROTEIN-RELATED"/>
    <property type="match status" value="1"/>
</dbReference>
<evidence type="ECO:0000313" key="6">
    <source>
        <dbReference type="EMBL" id="QEA38902.1"/>
    </source>
</evidence>
<dbReference type="Pfam" id="PF01547">
    <property type="entry name" value="SBP_bac_1"/>
    <property type="match status" value="1"/>
</dbReference>
<dbReference type="AlphaFoldDB" id="A0A5B8SP09"/>
<gene>
    <name evidence="6" type="ORF">FGL86_07325</name>
</gene>
<evidence type="ECO:0000256" key="4">
    <source>
        <dbReference type="ARBA" id="ARBA00022729"/>
    </source>
</evidence>
<dbReference type="CDD" id="cd14750">
    <property type="entry name" value="PBP2_TMBP"/>
    <property type="match status" value="1"/>
</dbReference>
<evidence type="ECO:0000313" key="7">
    <source>
        <dbReference type="Proteomes" id="UP000321272"/>
    </source>
</evidence>
<dbReference type="PANTHER" id="PTHR43649:SF34">
    <property type="entry name" value="ABC TRANSPORTER PERIPLASMIC-BINDING PROTEIN YCJN-RELATED"/>
    <property type="match status" value="1"/>
</dbReference>
<organism evidence="6 7">
    <name type="scientific">Pistricoccus aurantiacus</name>
    <dbReference type="NCBI Taxonomy" id="1883414"/>
    <lineage>
        <taxon>Bacteria</taxon>
        <taxon>Pseudomonadati</taxon>
        <taxon>Pseudomonadota</taxon>
        <taxon>Gammaproteobacteria</taxon>
        <taxon>Oceanospirillales</taxon>
        <taxon>Halomonadaceae</taxon>
        <taxon>Pistricoccus</taxon>
    </lineage>
</organism>
<keyword evidence="5" id="KW-1133">Transmembrane helix</keyword>
<evidence type="ECO:0000256" key="1">
    <source>
        <dbReference type="ARBA" id="ARBA00004418"/>
    </source>
</evidence>
<keyword evidence="4" id="KW-0732">Signal</keyword>
<protein>
    <submittedName>
        <fullName evidence="6">ABC transporter substrate-binding protein</fullName>
    </submittedName>
</protein>
<reference evidence="6 7" key="1">
    <citation type="submission" date="2019-06" db="EMBL/GenBank/DDBJ databases">
        <title>Genome analyses of bacteria isolated from kimchi.</title>
        <authorList>
            <person name="Lee S."/>
            <person name="Ahn S."/>
            <person name="Roh S."/>
        </authorList>
    </citation>
    <scope>NUCLEOTIDE SEQUENCE [LARGE SCALE GENOMIC DNA]</scope>
    <source>
        <strain evidence="6 7">CBA4606</strain>
    </source>
</reference>
<name>A0A5B8SP09_9GAMM</name>
<sequence>MKPPIDKNLSAYPDAIRRRLLLGGLGLGGMAVLGISPLGTIAANESEELTFAFGPDDSGSLQALIKAFNQQYEGRIRVRYQVMPRSTNDFYRQLVSDFEVDARRIDVFGGDMVWTAAFASRGYVTDLTARFNDVYSPGDFLNAPLDSAGYRNRLWGVPWFTAAGMLYYRRDLLESAGHDKPPATWDELARMASDARDKAGTKYGFVFQGAQYEGGVASMLEFLWSAGGRVLTGNLSTAAAFGMDVSSPNVIMINSADSARGVSIARELIESGVVPREVANFREEDTTRAFLNGDAVFMRSWPFVYGLIDEEGSRLSADQVGIAPIPRVNPERNSYSCLGGWNLMINARSSKQDAAWEFIRFAASAERQKQRARDGGFLPTLEVLYDDEQLLEQVPVMTLGRRAIDDARLRPVTPYYAAMSQRLAIGFNRVLRGELTGQQAVRQLQRELQLILDRRG</sequence>
<keyword evidence="5" id="KW-0812">Transmembrane</keyword>
<dbReference type="GO" id="GO:0042597">
    <property type="term" value="C:periplasmic space"/>
    <property type="evidence" value="ECO:0007669"/>
    <property type="project" value="UniProtKB-SubCell"/>
</dbReference>
<dbReference type="KEGG" id="paur:FGL86_07325"/>
<evidence type="ECO:0000256" key="2">
    <source>
        <dbReference type="ARBA" id="ARBA00008520"/>
    </source>
</evidence>
<dbReference type="EMBL" id="CP042382">
    <property type="protein sequence ID" value="QEA38902.1"/>
    <property type="molecule type" value="Genomic_DNA"/>
</dbReference>
<keyword evidence="5" id="KW-0472">Membrane</keyword>
<dbReference type="SUPFAM" id="SSF53850">
    <property type="entry name" value="Periplasmic binding protein-like II"/>
    <property type="match status" value="1"/>
</dbReference>
<comment type="similarity">
    <text evidence="2">Belongs to the bacterial solute-binding protein 1 family.</text>
</comment>
<dbReference type="RefSeq" id="WP_147183958.1">
    <property type="nucleotide sequence ID" value="NZ_CP042382.1"/>
</dbReference>
<evidence type="ECO:0000256" key="3">
    <source>
        <dbReference type="ARBA" id="ARBA00022448"/>
    </source>
</evidence>
<keyword evidence="7" id="KW-1185">Reference proteome</keyword>
<accession>A0A5B8SP09</accession>
<dbReference type="OrthoDB" id="9808332at2"/>
<keyword evidence="3" id="KW-0813">Transport</keyword>
<dbReference type="Proteomes" id="UP000321272">
    <property type="component" value="Chromosome"/>
</dbReference>
<evidence type="ECO:0000256" key="5">
    <source>
        <dbReference type="SAM" id="Phobius"/>
    </source>
</evidence>